<organism evidence="2 3">
    <name type="scientific">Stylonychia lemnae</name>
    <name type="common">Ciliate</name>
    <dbReference type="NCBI Taxonomy" id="5949"/>
    <lineage>
        <taxon>Eukaryota</taxon>
        <taxon>Sar</taxon>
        <taxon>Alveolata</taxon>
        <taxon>Ciliophora</taxon>
        <taxon>Intramacronucleata</taxon>
        <taxon>Spirotrichea</taxon>
        <taxon>Stichotrichia</taxon>
        <taxon>Sporadotrichida</taxon>
        <taxon>Oxytrichidae</taxon>
        <taxon>Stylonychinae</taxon>
        <taxon>Stylonychia</taxon>
    </lineage>
</organism>
<gene>
    <name evidence="2" type="primary">Contig4827.g5158</name>
    <name evidence="2" type="ORF">STYLEM_313</name>
</gene>
<feature type="region of interest" description="Disordered" evidence="1">
    <location>
        <begin position="52"/>
        <end position="74"/>
    </location>
</feature>
<keyword evidence="3" id="KW-1185">Reference proteome</keyword>
<dbReference type="Proteomes" id="UP000039865">
    <property type="component" value="Unassembled WGS sequence"/>
</dbReference>
<protein>
    <submittedName>
        <fullName evidence="2">Uncharacterized protein</fullName>
    </submittedName>
</protein>
<evidence type="ECO:0000313" key="2">
    <source>
        <dbReference type="EMBL" id="CDW71370.1"/>
    </source>
</evidence>
<accession>A0A077ZPS1</accession>
<evidence type="ECO:0000256" key="1">
    <source>
        <dbReference type="SAM" id="MobiDB-lite"/>
    </source>
</evidence>
<proteinExistence type="predicted"/>
<dbReference type="EMBL" id="CCKQ01000311">
    <property type="protein sequence ID" value="CDW71370.1"/>
    <property type="molecule type" value="Genomic_DNA"/>
</dbReference>
<dbReference type="InParanoid" id="A0A077ZPS1"/>
<evidence type="ECO:0000313" key="3">
    <source>
        <dbReference type="Proteomes" id="UP000039865"/>
    </source>
</evidence>
<reference evidence="2 3" key="1">
    <citation type="submission" date="2014-06" db="EMBL/GenBank/DDBJ databases">
        <authorList>
            <person name="Swart Estienne"/>
        </authorList>
    </citation>
    <scope>NUCLEOTIDE SEQUENCE [LARGE SCALE GENOMIC DNA]</scope>
    <source>
        <strain evidence="2 3">130c</strain>
    </source>
</reference>
<sequence length="430" mass="51173">MKKNFQSQLQIEKSRLPQQKGFQTNRFDYNTVVLNRVSLGEQDSYKRSISVVQTSMHSQRDDEQQEEQNLRIQTDDIVYQSSPKSLISSLKFKESKQKQILEQLPFQLSQEQEIVMTEHSNDQKAREIQLNEDVENLKMDKIIKDKKELQEEDLNSILLNLIKRKRFSYTGRNILEYIVNCLCLKKIKTLKHQKAYKNQFIFKKGQDKFLDELDVISILKSMRQVKLLTQVLLNQRQNMILKFQRKNLIETSSSSEDSDNNNRFYTSKLMESKNPMIRLIIFGKLKKMVQSYKSQKLEDLDKRLLRGLFIRKLKDFDEDEQEKLKNKTLLMRVRDVLIRKLMSNVDEESRERFITNEVSNLKSFENNYLISNERSINESLNIIDKSSLENDNLKENRTINDQLDLQMQFDQIFSKESKERHAKQQAMDLV</sequence>
<dbReference type="AlphaFoldDB" id="A0A077ZPS1"/>
<name>A0A077ZPS1_STYLE</name>